<keyword evidence="2 4" id="KW-0732">Signal</keyword>
<feature type="chain" id="PRO_5009110784" description="Molecular chaperone Skp" evidence="4">
    <location>
        <begin position="25"/>
        <end position="169"/>
    </location>
</feature>
<evidence type="ECO:0000313" key="6">
    <source>
        <dbReference type="Proteomes" id="UP000176050"/>
    </source>
</evidence>
<dbReference type="PANTHER" id="PTHR35089:SF1">
    <property type="entry name" value="CHAPERONE PROTEIN SKP"/>
    <property type="match status" value="1"/>
</dbReference>
<dbReference type="EMBL" id="CP017478">
    <property type="protein sequence ID" value="AOW19652.1"/>
    <property type="molecule type" value="Genomic_DNA"/>
</dbReference>
<dbReference type="PANTHER" id="PTHR35089">
    <property type="entry name" value="CHAPERONE PROTEIN SKP"/>
    <property type="match status" value="1"/>
</dbReference>
<dbReference type="InterPro" id="IPR005632">
    <property type="entry name" value="Chaperone_Skp"/>
</dbReference>
<dbReference type="InterPro" id="IPR024930">
    <property type="entry name" value="Skp_dom_sf"/>
</dbReference>
<dbReference type="GO" id="GO:0005829">
    <property type="term" value="C:cytosol"/>
    <property type="evidence" value="ECO:0007669"/>
    <property type="project" value="TreeGrafter"/>
</dbReference>
<accession>A0A1D8P4X4</accession>
<protein>
    <recommendedName>
        <fullName evidence="7">Molecular chaperone Skp</fullName>
    </recommendedName>
</protein>
<dbReference type="Pfam" id="PF03938">
    <property type="entry name" value="OmpH"/>
    <property type="match status" value="1"/>
</dbReference>
<evidence type="ECO:0000256" key="1">
    <source>
        <dbReference type="ARBA" id="ARBA00009091"/>
    </source>
</evidence>
<proteinExistence type="inferred from homology"/>
<dbReference type="Gene3D" id="3.30.910.20">
    <property type="entry name" value="Skp domain"/>
    <property type="match status" value="1"/>
</dbReference>
<dbReference type="STRING" id="1850246.LPB138_02690"/>
<keyword evidence="3" id="KW-0175">Coiled coil</keyword>
<feature type="coiled-coil region" evidence="3">
    <location>
        <begin position="88"/>
        <end position="119"/>
    </location>
</feature>
<reference evidence="5 6" key="1">
    <citation type="submission" date="2016-10" db="EMBL/GenBank/DDBJ databases">
        <title>Lutibacter sp. LPB0138, isolated from marine gastropod.</title>
        <authorList>
            <person name="Kim E."/>
            <person name="Yi H."/>
        </authorList>
    </citation>
    <scope>NUCLEOTIDE SEQUENCE [LARGE SCALE GENOMIC DNA]</scope>
    <source>
        <strain evidence="5 6">LPB0138</strain>
    </source>
</reference>
<evidence type="ECO:0000256" key="4">
    <source>
        <dbReference type="SAM" id="SignalP"/>
    </source>
</evidence>
<gene>
    <name evidence="5" type="ORF">LPB138_02690</name>
</gene>
<dbReference type="AlphaFoldDB" id="A0A1D8P4X4"/>
<dbReference type="RefSeq" id="WP_070235768.1">
    <property type="nucleotide sequence ID" value="NZ_CP017478.1"/>
</dbReference>
<comment type="similarity">
    <text evidence="1">Belongs to the Skp family.</text>
</comment>
<evidence type="ECO:0000313" key="5">
    <source>
        <dbReference type="EMBL" id="AOW19652.1"/>
    </source>
</evidence>
<dbReference type="SMART" id="SM00935">
    <property type="entry name" value="OmpH"/>
    <property type="match status" value="1"/>
</dbReference>
<evidence type="ECO:0008006" key="7">
    <source>
        <dbReference type="Google" id="ProtNLM"/>
    </source>
</evidence>
<dbReference type="OrthoDB" id="1524711at2"/>
<dbReference type="KEGG" id="lul:LPB138_02690"/>
<feature type="signal peptide" evidence="4">
    <location>
        <begin position="1"/>
        <end position="24"/>
    </location>
</feature>
<organism evidence="5 6">
    <name type="scientific">Urechidicola croceus</name>
    <dbReference type="NCBI Taxonomy" id="1850246"/>
    <lineage>
        <taxon>Bacteria</taxon>
        <taxon>Pseudomonadati</taxon>
        <taxon>Bacteroidota</taxon>
        <taxon>Flavobacteriia</taxon>
        <taxon>Flavobacteriales</taxon>
        <taxon>Flavobacteriaceae</taxon>
        <taxon>Urechidicola</taxon>
    </lineage>
</organism>
<sequence length="169" mass="19428">MKKTNLIRISVLVILLFFSVNLSAQTIAYVDSDNIIASMPEYKQARASLVSFGKTLQKNYEARQKDFTDYYALVLDKANKGILTPIEQQGAENKIKKMQEDLELEVQKLDNEVLKKESELIKPVYDKFNRALDKVSNDNNYMYIIDKKMLLHSRNGIDATYKVRAILGI</sequence>
<dbReference type="GO" id="GO:0051082">
    <property type="term" value="F:unfolded protein binding"/>
    <property type="evidence" value="ECO:0007669"/>
    <property type="project" value="InterPro"/>
</dbReference>
<dbReference type="GO" id="GO:0050821">
    <property type="term" value="P:protein stabilization"/>
    <property type="evidence" value="ECO:0007669"/>
    <property type="project" value="TreeGrafter"/>
</dbReference>
<evidence type="ECO:0000256" key="3">
    <source>
        <dbReference type="SAM" id="Coils"/>
    </source>
</evidence>
<dbReference type="Proteomes" id="UP000176050">
    <property type="component" value="Chromosome"/>
</dbReference>
<name>A0A1D8P4X4_9FLAO</name>
<dbReference type="SUPFAM" id="SSF111384">
    <property type="entry name" value="OmpH-like"/>
    <property type="match status" value="1"/>
</dbReference>
<keyword evidence="6" id="KW-1185">Reference proteome</keyword>
<evidence type="ECO:0000256" key="2">
    <source>
        <dbReference type="ARBA" id="ARBA00022729"/>
    </source>
</evidence>